<dbReference type="OrthoDB" id="1711136at2759"/>
<reference evidence="2" key="2">
    <citation type="journal article" date="2023" name="IMA Fungus">
        <title>Comparative genomic study of the Penicillium genus elucidates a diverse pangenome and 15 lateral gene transfer events.</title>
        <authorList>
            <person name="Petersen C."/>
            <person name="Sorensen T."/>
            <person name="Nielsen M.R."/>
            <person name="Sondergaard T.E."/>
            <person name="Sorensen J.L."/>
            <person name="Fitzpatrick D.A."/>
            <person name="Frisvad J.C."/>
            <person name="Nielsen K.L."/>
        </authorList>
    </citation>
    <scope>NUCLEOTIDE SEQUENCE</scope>
    <source>
        <strain evidence="2">IBT 29495</strain>
    </source>
</reference>
<name>A0A9W9XLL0_9EURO</name>
<reference evidence="2" key="1">
    <citation type="submission" date="2022-12" db="EMBL/GenBank/DDBJ databases">
        <authorList>
            <person name="Petersen C."/>
        </authorList>
    </citation>
    <scope>NUCLEOTIDE SEQUENCE</scope>
    <source>
        <strain evidence="2">IBT 29495</strain>
    </source>
</reference>
<evidence type="ECO:0000313" key="3">
    <source>
        <dbReference type="Proteomes" id="UP001149954"/>
    </source>
</evidence>
<dbReference type="GO" id="GO:0005975">
    <property type="term" value="P:carbohydrate metabolic process"/>
    <property type="evidence" value="ECO:0007669"/>
    <property type="project" value="InterPro"/>
</dbReference>
<keyword evidence="3" id="KW-1185">Reference proteome</keyword>
<dbReference type="Proteomes" id="UP001149954">
    <property type="component" value="Unassembled WGS sequence"/>
</dbReference>
<gene>
    <name evidence="2" type="ORF">N7463_010611</name>
</gene>
<dbReference type="AlphaFoldDB" id="A0A9W9XLL0"/>
<evidence type="ECO:0000313" key="2">
    <source>
        <dbReference type="EMBL" id="KAJ5494524.1"/>
    </source>
</evidence>
<accession>A0A9W9XLL0</accession>
<dbReference type="InterPro" id="IPR001585">
    <property type="entry name" value="TAL/FSA"/>
</dbReference>
<dbReference type="PANTHER" id="PTHR10683:SF34">
    <property type="entry name" value="TRANSALDOLASE"/>
    <property type="match status" value="1"/>
</dbReference>
<dbReference type="Pfam" id="PF00923">
    <property type="entry name" value="TAL_FSA"/>
    <property type="match status" value="1"/>
</dbReference>
<dbReference type="SUPFAM" id="SSF51569">
    <property type="entry name" value="Aldolase"/>
    <property type="match status" value="1"/>
</dbReference>
<protein>
    <submittedName>
        <fullName evidence="2">Aldolase-type TIM barrel</fullName>
    </submittedName>
</protein>
<dbReference type="EMBL" id="JAPWDS010000006">
    <property type="protein sequence ID" value="KAJ5494524.1"/>
    <property type="molecule type" value="Genomic_DNA"/>
</dbReference>
<comment type="caution">
    <text evidence="2">The sequence shown here is derived from an EMBL/GenBank/DDBJ whole genome shotgun (WGS) entry which is preliminary data.</text>
</comment>
<keyword evidence="1" id="KW-0704">Schiff base</keyword>
<dbReference type="GO" id="GO:0009052">
    <property type="term" value="P:pentose-phosphate shunt, non-oxidative branch"/>
    <property type="evidence" value="ECO:0007669"/>
    <property type="project" value="TreeGrafter"/>
</dbReference>
<evidence type="ECO:0000256" key="1">
    <source>
        <dbReference type="ARBA" id="ARBA00023270"/>
    </source>
</evidence>
<sequence length="288" mass="31827">MGVDKVKSEFPTLRPEDLAFEAMVNPRLLVAAIYCFMAWSDCQIAQAIRLAFLIIPNITGSVHVMANPCYSYHKEKIIETGIHTFFDTDRLSIKVAATWKGLQACRELKICEIKTLKTAVFTMEQAILASEAGCVSPFVHELKVKSGLCQHLVPTVLFSPGIDTRTKVLFLTQQFYKKRSMDTKVKASSTISLDGLLQLAGVDALIIMAGDLQNLQKGTGCKRLTEIAIITNIWIIKAPIVLNILEVAKVQASSSNPFRLPVEGRGFYEIAPATSELVYEDLSVDSDK</sequence>
<organism evidence="2 3">
    <name type="scientific">Penicillium fimorum</name>
    <dbReference type="NCBI Taxonomy" id="1882269"/>
    <lineage>
        <taxon>Eukaryota</taxon>
        <taxon>Fungi</taxon>
        <taxon>Dikarya</taxon>
        <taxon>Ascomycota</taxon>
        <taxon>Pezizomycotina</taxon>
        <taxon>Eurotiomycetes</taxon>
        <taxon>Eurotiomycetidae</taxon>
        <taxon>Eurotiales</taxon>
        <taxon>Aspergillaceae</taxon>
        <taxon>Penicillium</taxon>
    </lineage>
</organism>
<proteinExistence type="predicted"/>
<dbReference type="Gene3D" id="3.20.20.70">
    <property type="entry name" value="Aldolase class I"/>
    <property type="match status" value="1"/>
</dbReference>
<dbReference type="GO" id="GO:0004801">
    <property type="term" value="F:transaldolase activity"/>
    <property type="evidence" value="ECO:0007669"/>
    <property type="project" value="TreeGrafter"/>
</dbReference>
<dbReference type="InterPro" id="IPR013785">
    <property type="entry name" value="Aldolase_TIM"/>
</dbReference>
<dbReference type="PANTHER" id="PTHR10683">
    <property type="entry name" value="TRANSALDOLASE"/>
    <property type="match status" value="1"/>
</dbReference>